<protein>
    <submittedName>
        <fullName evidence="1">Uncharacterized protein</fullName>
    </submittedName>
</protein>
<sequence>MVYMVENVTSKFVKCDIPCSYESLKFPLLSWAFLTSGSINGQLCAAVSVGPSKLLSHVIFLNENDRLIRTLYYKPKNTAS</sequence>
<accession>A0A3Q7GBB7</accession>
<name>A0A3Q7GBB7_SOLLC</name>
<evidence type="ECO:0000313" key="1">
    <source>
        <dbReference type="EnsemblPlants" id="Solyc05g009405.1.1"/>
    </source>
</evidence>
<dbReference type="InParanoid" id="A0A3Q7GBB7"/>
<organism evidence="1">
    <name type="scientific">Solanum lycopersicum</name>
    <name type="common">Tomato</name>
    <name type="synonym">Lycopersicon esculentum</name>
    <dbReference type="NCBI Taxonomy" id="4081"/>
    <lineage>
        <taxon>Eukaryota</taxon>
        <taxon>Viridiplantae</taxon>
        <taxon>Streptophyta</taxon>
        <taxon>Embryophyta</taxon>
        <taxon>Tracheophyta</taxon>
        <taxon>Spermatophyta</taxon>
        <taxon>Magnoliopsida</taxon>
        <taxon>eudicotyledons</taxon>
        <taxon>Gunneridae</taxon>
        <taxon>Pentapetalae</taxon>
        <taxon>asterids</taxon>
        <taxon>lamiids</taxon>
        <taxon>Solanales</taxon>
        <taxon>Solanaceae</taxon>
        <taxon>Solanoideae</taxon>
        <taxon>Solaneae</taxon>
        <taxon>Solanum</taxon>
        <taxon>Solanum subgen. Lycopersicon</taxon>
    </lineage>
</organism>
<reference evidence="1" key="2">
    <citation type="submission" date="2019-01" db="UniProtKB">
        <authorList>
            <consortium name="EnsemblPlants"/>
        </authorList>
    </citation>
    <scope>IDENTIFICATION</scope>
    <source>
        <strain evidence="1">cv. Heinz 1706</strain>
    </source>
</reference>
<keyword evidence="2" id="KW-1185">Reference proteome</keyword>
<dbReference type="AlphaFoldDB" id="A0A3Q7GBB7"/>
<dbReference type="Proteomes" id="UP000004994">
    <property type="component" value="Chromosome 5"/>
</dbReference>
<evidence type="ECO:0000313" key="2">
    <source>
        <dbReference type="Proteomes" id="UP000004994"/>
    </source>
</evidence>
<dbReference type="EnsemblPlants" id="Solyc05g009405.1.1">
    <property type="protein sequence ID" value="Solyc05g009405.1.1"/>
    <property type="gene ID" value="Solyc05g009405.1"/>
</dbReference>
<dbReference type="Gramene" id="Solyc05g009405.1.1">
    <property type="protein sequence ID" value="Solyc05g009405.1.1"/>
    <property type="gene ID" value="Solyc05g009405.1"/>
</dbReference>
<reference evidence="1" key="1">
    <citation type="journal article" date="2012" name="Nature">
        <title>The tomato genome sequence provides insights into fleshy fruit evolution.</title>
        <authorList>
            <consortium name="Tomato Genome Consortium"/>
        </authorList>
    </citation>
    <scope>NUCLEOTIDE SEQUENCE [LARGE SCALE GENOMIC DNA]</scope>
    <source>
        <strain evidence="1">cv. Heinz 1706</strain>
    </source>
</reference>
<proteinExistence type="predicted"/>